<evidence type="ECO:0000313" key="1">
    <source>
        <dbReference type="EMBL" id="KGM94359.1"/>
    </source>
</evidence>
<reference evidence="1 2" key="1">
    <citation type="submission" date="2014-01" db="EMBL/GenBank/DDBJ databases">
        <title>Plasmidome dynamics in the species complex Clostridium novyi sensu lato converts strains of independent lineages into distinctly different pathogens.</title>
        <authorList>
            <person name="Skarin H."/>
            <person name="Segerman B."/>
        </authorList>
    </citation>
    <scope>NUCLEOTIDE SEQUENCE [LARGE SCALE GENOMIC DNA]</scope>
    <source>
        <strain evidence="1 2">4552</strain>
    </source>
</reference>
<dbReference type="AlphaFoldDB" id="A0A0A0HYS4"/>
<evidence type="ECO:0000313" key="2">
    <source>
        <dbReference type="Proteomes" id="UP000030012"/>
    </source>
</evidence>
<proteinExistence type="predicted"/>
<sequence>MEKIKRQELLERLLNKEMERMRKICFKYQRRALLFNKIEICEGDLEEDVAGKYEIIDKKNDFKFTHKITISRDILDSYFNYKYSRWNLSKKFYKKQINDVIRHELVHAFTNEVFEMVTDTVGTDRDASPIFLSTLYFLGGISHHTCVRAFLRSQFWKEATQYKTWDSLHTYLIHQLCQYRKVTAELKQKADFSNKNNGTYITNNFQFAHRYAGLLGNCHDVANTYSLTENKMSKIEVNAWEIGCCVTPQQLQELVNKKRNNENFERIETRKMYVDINTRKMMDKRNNGKYVVTNVDTELKKLNM</sequence>
<comment type="caution">
    <text evidence="1">The sequence shown here is derived from an EMBL/GenBank/DDBJ whole genome shotgun (WGS) entry which is preliminary data.</text>
</comment>
<gene>
    <name evidence="1" type="ORF">Z968_11815</name>
</gene>
<protein>
    <submittedName>
        <fullName evidence="1">Uncharacterized protein</fullName>
    </submittedName>
</protein>
<dbReference type="OrthoDB" id="1937418at2"/>
<dbReference type="RefSeq" id="WP_039256195.1">
    <property type="nucleotide sequence ID" value="NZ_JENJ01000074.1"/>
</dbReference>
<organism evidence="1 2">
    <name type="scientific">Clostridium novyi A str. 4552</name>
    <dbReference type="NCBI Taxonomy" id="1444289"/>
    <lineage>
        <taxon>Bacteria</taxon>
        <taxon>Bacillati</taxon>
        <taxon>Bacillota</taxon>
        <taxon>Clostridia</taxon>
        <taxon>Eubacteriales</taxon>
        <taxon>Clostridiaceae</taxon>
        <taxon>Clostridium</taxon>
    </lineage>
</organism>
<dbReference type="Proteomes" id="UP000030012">
    <property type="component" value="Unassembled WGS sequence"/>
</dbReference>
<name>A0A0A0HYS4_CLONO</name>
<dbReference type="EMBL" id="JENJ01000074">
    <property type="protein sequence ID" value="KGM94359.1"/>
    <property type="molecule type" value="Genomic_DNA"/>
</dbReference>
<accession>A0A0A0HYS4</accession>